<dbReference type="AlphaFoldDB" id="A0A813ZKB8"/>
<dbReference type="Proteomes" id="UP000663829">
    <property type="component" value="Unassembled WGS sequence"/>
</dbReference>
<dbReference type="InterPro" id="IPR038019">
    <property type="entry name" value="PRib_AMP_CycHydrolase_sf"/>
</dbReference>
<protein>
    <recommendedName>
        <fullName evidence="12">Phosphoribosyl-AMP cyclohydrolase domain-containing protein</fullName>
    </recommendedName>
</protein>
<evidence type="ECO:0000256" key="6">
    <source>
        <dbReference type="ARBA" id="ARBA00022741"/>
    </source>
</evidence>
<dbReference type="EMBL" id="CAJOBC010001506">
    <property type="protein sequence ID" value="CAF3682366.1"/>
    <property type="molecule type" value="Genomic_DNA"/>
</dbReference>
<evidence type="ECO:0000256" key="5">
    <source>
        <dbReference type="ARBA" id="ARBA00022605"/>
    </source>
</evidence>
<dbReference type="InterPro" id="IPR002496">
    <property type="entry name" value="PRib_AMP_CycHydrolase_dom"/>
</dbReference>
<evidence type="ECO:0000256" key="7">
    <source>
        <dbReference type="ARBA" id="ARBA00022801"/>
    </source>
</evidence>
<dbReference type="Gene3D" id="3.10.20.810">
    <property type="entry name" value="Phosphoribosyl-AMP cyclohydrolase"/>
    <property type="match status" value="1"/>
</dbReference>
<dbReference type="InterPro" id="IPR013785">
    <property type="entry name" value="Aldolase_TIM"/>
</dbReference>
<evidence type="ECO:0000313" key="14">
    <source>
        <dbReference type="EMBL" id="CAF3682366.1"/>
    </source>
</evidence>
<keyword evidence="10" id="KW-0511">Multifunctional enzyme</keyword>
<comment type="caution">
    <text evidence="13">The sequence shown here is derived from an EMBL/GenBank/DDBJ whole genome shotgun (WGS) entry which is preliminary data.</text>
</comment>
<evidence type="ECO:0000256" key="11">
    <source>
        <dbReference type="RuleBase" id="RU003657"/>
    </source>
</evidence>
<keyword evidence="7" id="KW-0378">Hydrolase</keyword>
<dbReference type="Gene3D" id="3.40.50.300">
    <property type="entry name" value="P-loop containing nucleotide triphosphate hydrolases"/>
    <property type="match status" value="1"/>
</dbReference>
<keyword evidence="15" id="KW-1185">Reference proteome</keyword>
<dbReference type="Gene3D" id="1.10.287.1080">
    <property type="entry name" value="MazG-like"/>
    <property type="match status" value="1"/>
</dbReference>
<evidence type="ECO:0000259" key="12">
    <source>
        <dbReference type="Pfam" id="PF01502"/>
    </source>
</evidence>
<dbReference type="Gene3D" id="3.20.20.70">
    <property type="entry name" value="Aldolase class I"/>
    <property type="match status" value="1"/>
</dbReference>
<evidence type="ECO:0000313" key="13">
    <source>
        <dbReference type="EMBL" id="CAF0899661.1"/>
    </source>
</evidence>
<evidence type="ECO:0000256" key="1">
    <source>
        <dbReference type="ARBA" id="ARBA00000024"/>
    </source>
</evidence>
<dbReference type="InterPro" id="IPR027417">
    <property type="entry name" value="P-loop_NTPase"/>
</dbReference>
<dbReference type="InterPro" id="IPR008179">
    <property type="entry name" value="HisE"/>
</dbReference>
<evidence type="ECO:0000256" key="2">
    <source>
        <dbReference type="ARBA" id="ARBA00001460"/>
    </source>
</evidence>
<dbReference type="Gene3D" id="3.30.470.20">
    <property type="entry name" value="ATP-grasp fold, B domain"/>
    <property type="match status" value="1"/>
</dbReference>
<dbReference type="GO" id="GO:0004635">
    <property type="term" value="F:phosphoribosyl-AMP cyclohydrolase activity"/>
    <property type="evidence" value="ECO:0007669"/>
    <property type="project" value="UniProtKB-EC"/>
</dbReference>
<dbReference type="InterPro" id="IPR006062">
    <property type="entry name" value="His_biosynth"/>
</dbReference>
<evidence type="ECO:0000313" key="15">
    <source>
        <dbReference type="Proteomes" id="UP000663829"/>
    </source>
</evidence>
<dbReference type="SUPFAM" id="SSF51366">
    <property type="entry name" value="Ribulose-phoshate binding barrel"/>
    <property type="match status" value="1"/>
</dbReference>
<dbReference type="GO" id="GO:0000105">
    <property type="term" value="P:L-histidine biosynthetic process"/>
    <property type="evidence" value="ECO:0007669"/>
    <property type="project" value="UniProtKB-UniPathway"/>
</dbReference>
<evidence type="ECO:0000256" key="3">
    <source>
        <dbReference type="ARBA" id="ARBA00005169"/>
    </source>
</evidence>
<comment type="catalytic activity">
    <reaction evidence="1">
        <text>1-(5-phospho-beta-D-ribosyl)-5'-AMP + H2O = 1-(5-phospho-beta-D-ribosyl)-5-[(5-phospho-beta-D-ribosylamino)methylideneamino]imidazole-4-carboxamide</text>
        <dbReference type="Rhea" id="RHEA:20049"/>
        <dbReference type="ChEBI" id="CHEBI:15377"/>
        <dbReference type="ChEBI" id="CHEBI:58435"/>
        <dbReference type="ChEBI" id="CHEBI:59457"/>
        <dbReference type="EC" id="3.5.4.19"/>
    </reaction>
</comment>
<keyword evidence="5 11" id="KW-0028">Amino-acid biosynthesis</keyword>
<evidence type="ECO:0000256" key="8">
    <source>
        <dbReference type="ARBA" id="ARBA00022840"/>
    </source>
</evidence>
<reference evidence="13" key="1">
    <citation type="submission" date="2021-02" db="EMBL/GenBank/DDBJ databases">
        <authorList>
            <person name="Nowell W R."/>
        </authorList>
    </citation>
    <scope>NUCLEOTIDE SEQUENCE</scope>
</reference>
<name>A0A813ZKB8_9BILA</name>
<comment type="pathway">
    <text evidence="3">Amino-acid biosynthesis; L-histidine biosynthesis; L-histidine from 5-phospho-alpha-D-ribose 1-diphosphate: step 3/9.</text>
</comment>
<dbReference type="CDD" id="cd11534">
    <property type="entry name" value="NTP-PPase_HisIE_like"/>
    <property type="match status" value="1"/>
</dbReference>
<evidence type="ECO:0000256" key="10">
    <source>
        <dbReference type="ARBA" id="ARBA00023268"/>
    </source>
</evidence>
<keyword evidence="9 11" id="KW-0368">Histidine biosynthesis</keyword>
<sequence>MVKCELICLLGNDGCGKSSICELINSKTANNNNTIVALERSNKLGVEYGIDLSIVDKLTLEYTFDEKNFNKITLPDQTVNEEQIYWIMLDCDVDTILKRIQSRPTSDIWETRKALSYFQQRFRNLSAHFGIPYIDTTQRTLEQVCDEVLNVVTKCSEYYRQYRQMGSQILNYDLIQQCDVENKLYGMVNEYDFDKITNLPEYTKEFDDVDKRKVYIRWYVNNNPLEIDQKRNIVKIGDYELPATQTILKLVTEGSVRACGSQLFLEMMWRNGLKHSYRAINSKGIIVSDFIREIPPTEVVVKRYCEGTDKHSFYDILENEQIVSPNNNHEYLSGPYVRFDWRNPNHVSPNTKKCLNKNLYYYVYEQAIGKEIFFNKILTNKHYATPVGDKNITEDLLTHVINIKRTKSSVLKMFMVIQSYFSRVNLVIKDVCFMLDTNGERFWSEINQDCMRITAMDNNQNKFDKDIWRAGGLASREQIMEKWKDFNKIFIDYFMKNKFHETELLNYNTYFYTQEIDQLLTNNKLKIPRNLQEIWLEIRGKNLRRVIVTMDMYNGQPVLVKSSQVCEVHSDGDYRQAMEKISIFPDILIVDLNGAFGETNTKNRQIIKELAPKYYVHTGGGLRSLADIEDVLKSSVRRCAVASADDALIMKIPKDRLIVEISVNEQNEVLIHGRKTNTHMNIITRINELIQIGVNVISITFVQTEGHLSGIPRNQIRDLLLQIPHNIFKIYIAGGISTLDDLEYLWSFARVIPQLGSAIWKNNLTIGSIYTSMINFTDNGLVSAIIQDLNGPVKGLCYMNRESIEQTCEKRKLYRYSRKLGRVILKGETSGDVQHIIKISLDCDSDAMLITVDSDKPFCHTGNHSCFSLQTSVKANLATLAHHIKSQINKDTYTGRMQRNPQLALAKVMEEFWEVVTGHQDTQVSECSDLFVHLLMYLNGIGITTEDIFNELNARRWAPKGLIEQNKIPHETSNEIILGITVSKYTDKTDRFAENQLGIKIVRHLGRNMLVEGQIVDRDKFCKYFVNDENIKLSLVTSRPKDMAWLLASRRVTHVITFETVIKNFPKVYTIIHETVDPTHCLALICRKGACIEPQKWTHENKPLIAAEHVCHVTRFFEQMNIKPQTYHLDRIIGSSEGFLINTNKYLLSDAIVESGKTLEENDLEIWKVIIPKGELHIGLYGHYN</sequence>
<dbReference type="SUPFAM" id="SSF141734">
    <property type="entry name" value="HisI-like"/>
    <property type="match status" value="1"/>
</dbReference>
<dbReference type="Proteomes" id="UP000681722">
    <property type="component" value="Unassembled WGS sequence"/>
</dbReference>
<dbReference type="Pfam" id="PF01503">
    <property type="entry name" value="PRA-PH"/>
    <property type="match status" value="1"/>
</dbReference>
<keyword evidence="8" id="KW-0067">ATP-binding</keyword>
<dbReference type="OrthoDB" id="9995092at2759"/>
<dbReference type="SUPFAM" id="SSF53850">
    <property type="entry name" value="Periplasmic binding protein-like II"/>
    <property type="match status" value="1"/>
</dbReference>
<feature type="domain" description="Phosphoribosyl-AMP cyclohydrolase" evidence="12">
    <location>
        <begin position="796"/>
        <end position="867"/>
    </location>
</feature>
<dbReference type="InterPro" id="IPR021130">
    <property type="entry name" value="PRib-ATP_PPHydrolase-like"/>
</dbReference>
<dbReference type="EMBL" id="CAJNOQ010001506">
    <property type="protein sequence ID" value="CAF0899661.1"/>
    <property type="molecule type" value="Genomic_DNA"/>
</dbReference>
<gene>
    <name evidence="13" type="ORF">GPM918_LOCUS8566</name>
    <name evidence="14" type="ORF">SRO942_LOCUS8566</name>
</gene>
<accession>A0A813ZKB8</accession>
<dbReference type="InterPro" id="IPR011060">
    <property type="entry name" value="RibuloseP-bd_barrel"/>
</dbReference>
<dbReference type="PANTHER" id="PTHR42945:SF1">
    <property type="entry name" value="HISTIDINE BIOSYNTHESIS BIFUNCTIONAL PROTEIN HIS7"/>
    <property type="match status" value="1"/>
</dbReference>
<comment type="similarity">
    <text evidence="11">Belongs to the HisA/HisF family.</text>
</comment>
<dbReference type="GO" id="GO:0005524">
    <property type="term" value="F:ATP binding"/>
    <property type="evidence" value="ECO:0007669"/>
    <property type="project" value="UniProtKB-KW"/>
</dbReference>
<dbReference type="Pfam" id="PF00977">
    <property type="entry name" value="His_biosynth"/>
    <property type="match status" value="1"/>
</dbReference>
<evidence type="ECO:0000256" key="9">
    <source>
        <dbReference type="ARBA" id="ARBA00023102"/>
    </source>
</evidence>
<dbReference type="Pfam" id="PF01502">
    <property type="entry name" value="PRA-CH"/>
    <property type="match status" value="1"/>
</dbReference>
<proteinExistence type="inferred from homology"/>
<comment type="pathway">
    <text evidence="4">Amino-acid biosynthesis; L-histidine biosynthesis; L-histidine from 5-phospho-alpha-D-ribose 1-diphosphate: step 2/9.</text>
</comment>
<keyword evidence="6" id="KW-0547">Nucleotide-binding</keyword>
<organism evidence="13 15">
    <name type="scientific">Didymodactylos carnosus</name>
    <dbReference type="NCBI Taxonomy" id="1234261"/>
    <lineage>
        <taxon>Eukaryota</taxon>
        <taxon>Metazoa</taxon>
        <taxon>Spiralia</taxon>
        <taxon>Gnathifera</taxon>
        <taxon>Rotifera</taxon>
        <taxon>Eurotatoria</taxon>
        <taxon>Bdelloidea</taxon>
        <taxon>Philodinida</taxon>
        <taxon>Philodinidae</taxon>
        <taxon>Didymodactylos</taxon>
    </lineage>
</organism>
<dbReference type="GO" id="GO:0004636">
    <property type="term" value="F:phosphoribosyl-ATP diphosphatase activity"/>
    <property type="evidence" value="ECO:0007669"/>
    <property type="project" value="UniProtKB-EC"/>
</dbReference>
<dbReference type="SUPFAM" id="SSF52540">
    <property type="entry name" value="P-loop containing nucleoside triphosphate hydrolases"/>
    <property type="match status" value="1"/>
</dbReference>
<dbReference type="PANTHER" id="PTHR42945">
    <property type="entry name" value="HISTIDINE BIOSYNTHESIS BIFUNCTIONAL PROTEIN"/>
    <property type="match status" value="1"/>
</dbReference>
<evidence type="ECO:0000256" key="4">
    <source>
        <dbReference type="ARBA" id="ARBA00005204"/>
    </source>
</evidence>
<comment type="catalytic activity">
    <reaction evidence="2">
        <text>1-(5-phospho-beta-D-ribosyl)-ATP + H2O = 1-(5-phospho-beta-D-ribosyl)-5'-AMP + diphosphate + H(+)</text>
        <dbReference type="Rhea" id="RHEA:22828"/>
        <dbReference type="ChEBI" id="CHEBI:15377"/>
        <dbReference type="ChEBI" id="CHEBI:15378"/>
        <dbReference type="ChEBI" id="CHEBI:33019"/>
        <dbReference type="ChEBI" id="CHEBI:59457"/>
        <dbReference type="ChEBI" id="CHEBI:73183"/>
        <dbReference type="EC" id="3.6.1.31"/>
    </reaction>
</comment>
<dbReference type="UniPathway" id="UPA00031">
    <property type="reaction ID" value="UER00008"/>
</dbReference>
<dbReference type="SUPFAM" id="SSF101386">
    <property type="entry name" value="all-alpha NTP pyrophosphatases"/>
    <property type="match status" value="1"/>
</dbReference>